<dbReference type="InterPro" id="IPR016156">
    <property type="entry name" value="FAD/NAD-linked_Rdtase_dimer_sf"/>
</dbReference>
<protein>
    <submittedName>
        <fullName evidence="7">Putative ferredoxin--NAD(+) reductase</fullName>
    </submittedName>
</protein>
<keyword evidence="8" id="KW-1185">Reference proteome</keyword>
<evidence type="ECO:0000256" key="2">
    <source>
        <dbReference type="ARBA" id="ARBA00022630"/>
    </source>
</evidence>
<comment type="cofactor">
    <cofactor evidence="1">
        <name>FAD</name>
        <dbReference type="ChEBI" id="CHEBI:57692"/>
    </cofactor>
</comment>
<dbReference type="SUPFAM" id="SSF51905">
    <property type="entry name" value="FAD/NAD(P)-binding domain"/>
    <property type="match status" value="2"/>
</dbReference>
<evidence type="ECO:0000313" key="8">
    <source>
        <dbReference type="Proteomes" id="UP000009154"/>
    </source>
</evidence>
<dbReference type="PRINTS" id="PR00368">
    <property type="entry name" value="FADPNR"/>
</dbReference>
<dbReference type="PANTHER" id="PTHR43557">
    <property type="entry name" value="APOPTOSIS-INDUCING FACTOR 1"/>
    <property type="match status" value="1"/>
</dbReference>
<proteinExistence type="predicted"/>
<dbReference type="GeneID" id="90157933"/>
<keyword evidence="3" id="KW-0274">FAD</keyword>
<dbReference type="Proteomes" id="UP000009154">
    <property type="component" value="Chromosome"/>
</dbReference>
<dbReference type="PANTHER" id="PTHR43557:SF2">
    <property type="entry name" value="RIESKE DOMAIN-CONTAINING PROTEIN-RELATED"/>
    <property type="match status" value="1"/>
</dbReference>
<dbReference type="HOGENOM" id="CLU_003291_4_0_11"/>
<dbReference type="SUPFAM" id="SSF55424">
    <property type="entry name" value="FAD/NAD-linked reductases, dimerisation (C-terminal) domain"/>
    <property type="match status" value="1"/>
</dbReference>
<dbReference type="Pfam" id="PF14759">
    <property type="entry name" value="Reductase_C"/>
    <property type="match status" value="1"/>
</dbReference>
<dbReference type="KEGG" id="gpo:GPOL_c08470"/>
<dbReference type="Gene3D" id="3.30.390.30">
    <property type="match status" value="1"/>
</dbReference>
<sequence>MADGAHGDVVLIGGGVASAATADGLREEGFDGRIVLVADEPHLPYERPPLSKEFLSGEFTHGDFVARQQQWYVDNDVELLLGTRVSALDPAAGTVTIADGGVLAYGAAVLATGVRARTLPGFTGERVHVLRSMADSARLAEQLVPGRHVVIIGAGFIGCEVAAVAVQRGVRVSVFDPNPLPLRPLGEQVGTAMAGIHRSRGVELRTGEVITSMTETLSGTVELRTGGGETVECDDVLIGIGSIPNAELAIDAGLDVDGGVLTDEFGRTSAPGVYAIGDVAARWHPAHGRRVRVEHHDSALRHGANLARTLTGSPVPFAEEPFFWTHQYEHNLQSVGRFADTADGAGTTVLRGSVRDRSFSVFRLDDGQITGMVAFDRPRDVLQARKVIGVPHRVTPDQLADEGFALKSLLPQRTRTRSASARTARVEVAP</sequence>
<dbReference type="Gene3D" id="3.50.50.60">
    <property type="entry name" value="FAD/NAD(P)-binding domain"/>
    <property type="match status" value="2"/>
</dbReference>
<dbReference type="InterPro" id="IPR036188">
    <property type="entry name" value="FAD/NAD-bd_sf"/>
</dbReference>
<accession>H6MYN5</accession>
<evidence type="ECO:0000259" key="5">
    <source>
        <dbReference type="Pfam" id="PF07992"/>
    </source>
</evidence>
<evidence type="ECO:0000256" key="3">
    <source>
        <dbReference type="ARBA" id="ARBA00022827"/>
    </source>
</evidence>
<evidence type="ECO:0000256" key="1">
    <source>
        <dbReference type="ARBA" id="ARBA00001974"/>
    </source>
</evidence>
<dbReference type="InterPro" id="IPR028202">
    <property type="entry name" value="Reductase_C"/>
</dbReference>
<evidence type="ECO:0000313" key="7">
    <source>
        <dbReference type="EMBL" id="AFA71913.1"/>
    </source>
</evidence>
<dbReference type="RefSeq" id="WP_014358857.1">
    <property type="nucleotide sequence ID" value="NC_016906.1"/>
</dbReference>
<dbReference type="STRING" id="1112204.GPOL_c08470"/>
<feature type="domain" description="Reductase C-terminal" evidence="6">
    <location>
        <begin position="322"/>
        <end position="410"/>
    </location>
</feature>
<evidence type="ECO:0000256" key="4">
    <source>
        <dbReference type="ARBA" id="ARBA00023002"/>
    </source>
</evidence>
<dbReference type="Pfam" id="PF07992">
    <property type="entry name" value="Pyr_redox_2"/>
    <property type="match status" value="1"/>
</dbReference>
<gene>
    <name evidence="7" type="ordered locus">GPOL_c08470</name>
</gene>
<keyword evidence="4" id="KW-0560">Oxidoreductase</keyword>
<dbReference type="InterPro" id="IPR050446">
    <property type="entry name" value="FAD-oxidoreductase/Apoptosis"/>
</dbReference>
<name>H6MYN5_GORPV</name>
<dbReference type="GO" id="GO:0005737">
    <property type="term" value="C:cytoplasm"/>
    <property type="evidence" value="ECO:0007669"/>
    <property type="project" value="TreeGrafter"/>
</dbReference>
<organism evidence="7 8">
    <name type="scientific">Gordonia polyisoprenivorans (strain DSM 44266 / VH2)</name>
    <dbReference type="NCBI Taxonomy" id="1112204"/>
    <lineage>
        <taxon>Bacteria</taxon>
        <taxon>Bacillati</taxon>
        <taxon>Actinomycetota</taxon>
        <taxon>Actinomycetes</taxon>
        <taxon>Mycobacteriales</taxon>
        <taxon>Gordoniaceae</taxon>
        <taxon>Gordonia</taxon>
    </lineage>
</organism>
<reference evidence="7 8" key="1">
    <citation type="journal article" date="2012" name="Appl. Environ. Microbiol.">
        <title>Involvement of two latex-clearing proteins during rubber degradation and insights into the subsequent degradation pathway revealed by the genome sequence of Gordonia polyisoprenivorans strain VH2.</title>
        <authorList>
            <person name="Hiessl S."/>
            <person name="Schuldes J."/>
            <person name="Thurmer A."/>
            <person name="Halbsguth T."/>
            <person name="Broker D."/>
            <person name="Angelov A."/>
            <person name="Liebl W."/>
            <person name="Daniel R."/>
            <person name="Steinbuchel A."/>
        </authorList>
    </citation>
    <scope>NUCLEOTIDE SEQUENCE [LARGE SCALE GENOMIC DNA]</scope>
    <source>
        <strain evidence="8">DSM 44266 / VH2</strain>
    </source>
</reference>
<dbReference type="InterPro" id="IPR023753">
    <property type="entry name" value="FAD/NAD-binding_dom"/>
</dbReference>
<feature type="domain" description="FAD/NAD(P)-binding" evidence="5">
    <location>
        <begin position="8"/>
        <end position="303"/>
    </location>
</feature>
<evidence type="ECO:0000259" key="6">
    <source>
        <dbReference type="Pfam" id="PF14759"/>
    </source>
</evidence>
<dbReference type="eggNOG" id="COG0446">
    <property type="taxonomic scope" value="Bacteria"/>
</dbReference>
<dbReference type="PRINTS" id="PR00411">
    <property type="entry name" value="PNDRDTASEI"/>
</dbReference>
<dbReference type="AlphaFoldDB" id="H6MYN5"/>
<keyword evidence="2" id="KW-0285">Flavoprotein</keyword>
<dbReference type="GO" id="GO:0016651">
    <property type="term" value="F:oxidoreductase activity, acting on NAD(P)H"/>
    <property type="evidence" value="ECO:0007669"/>
    <property type="project" value="TreeGrafter"/>
</dbReference>
<dbReference type="EMBL" id="CP003119">
    <property type="protein sequence ID" value="AFA71913.1"/>
    <property type="molecule type" value="Genomic_DNA"/>
</dbReference>